<evidence type="ECO:0000313" key="7">
    <source>
        <dbReference type="EMBL" id="THE09499.1"/>
    </source>
</evidence>
<accession>A0A4S3PJF9</accession>
<keyword evidence="4 6" id="KW-0472">Membrane</keyword>
<comment type="caution">
    <text evidence="7">The sequence shown here is derived from an EMBL/GenBank/DDBJ whole genome shotgun (WGS) entry which is preliminary data.</text>
</comment>
<evidence type="ECO:0000256" key="5">
    <source>
        <dbReference type="NCBIfam" id="TIGR02228"/>
    </source>
</evidence>
<keyword evidence="8" id="KW-1185">Reference proteome</keyword>
<sequence length="177" mass="19987">MKVKWKILMKWASNIVFIVFIIISLIIIFPLLLLKNQQGQPPSIFGYKIMNVLSGSMEPLLEPGDIIFVKEIDINQVKVNDVVTYQKGQQTFVTHRVVDIFENRDDVSFQTKGDANNVSDQDLVTPNQIVGTLKMHIPNVGSIANVIKSTGGLSLIIGITFIIFLFRRIRVVFTQQV</sequence>
<dbReference type="GO" id="GO:0016020">
    <property type="term" value="C:membrane"/>
    <property type="evidence" value="ECO:0007669"/>
    <property type="project" value="UniProtKB-SubCell"/>
</dbReference>
<dbReference type="OrthoDB" id="1648066at2"/>
<dbReference type="SUPFAM" id="SSF51306">
    <property type="entry name" value="LexA/Signal peptidase"/>
    <property type="match status" value="1"/>
</dbReference>
<dbReference type="GO" id="GO:0009003">
    <property type="term" value="F:signal peptidase activity"/>
    <property type="evidence" value="ECO:0007669"/>
    <property type="project" value="UniProtKB-EC"/>
</dbReference>
<dbReference type="EC" id="3.4.21.89" evidence="5"/>
<dbReference type="PANTHER" id="PTHR10806:SF6">
    <property type="entry name" value="SIGNAL PEPTIDASE COMPLEX CATALYTIC SUBUNIT SEC11"/>
    <property type="match status" value="1"/>
</dbReference>
<dbReference type="GO" id="GO:0006465">
    <property type="term" value="P:signal peptide processing"/>
    <property type="evidence" value="ECO:0007669"/>
    <property type="project" value="UniProtKB-UniRule"/>
</dbReference>
<dbReference type="NCBIfam" id="TIGR02228">
    <property type="entry name" value="sigpep_I_arch"/>
    <property type="match status" value="1"/>
</dbReference>
<organism evidence="7 8">
    <name type="scientific">Bacillus timonensis</name>
    <dbReference type="NCBI Taxonomy" id="1033734"/>
    <lineage>
        <taxon>Bacteria</taxon>
        <taxon>Bacillati</taxon>
        <taxon>Bacillota</taxon>
        <taxon>Bacilli</taxon>
        <taxon>Bacillales</taxon>
        <taxon>Bacillaceae</taxon>
        <taxon>Bacillus</taxon>
    </lineage>
</organism>
<dbReference type="GO" id="GO:0004252">
    <property type="term" value="F:serine-type endopeptidase activity"/>
    <property type="evidence" value="ECO:0007669"/>
    <property type="project" value="UniProtKB-UniRule"/>
</dbReference>
<keyword evidence="2 6" id="KW-0812">Transmembrane</keyword>
<dbReference type="InterPro" id="IPR019533">
    <property type="entry name" value="Peptidase_S26"/>
</dbReference>
<dbReference type="Proteomes" id="UP000306477">
    <property type="component" value="Unassembled WGS sequence"/>
</dbReference>
<keyword evidence="7" id="KW-0378">Hydrolase</keyword>
<reference evidence="7 8" key="1">
    <citation type="journal article" date="2019" name="Indoor Air">
        <title>Impacts of indoor surface finishes on bacterial viability.</title>
        <authorList>
            <person name="Hu J."/>
            <person name="Maamar S.B."/>
            <person name="Glawe A.J."/>
            <person name="Gottel N."/>
            <person name="Gilbert J.A."/>
            <person name="Hartmann E.M."/>
        </authorList>
    </citation>
    <scope>NUCLEOTIDE SEQUENCE [LARGE SCALE GENOMIC DNA]</scope>
    <source>
        <strain evidence="7 8">AF060A6</strain>
    </source>
</reference>
<feature type="transmembrane region" description="Helical" evidence="6">
    <location>
        <begin position="143"/>
        <end position="166"/>
    </location>
</feature>
<feature type="transmembrane region" description="Helical" evidence="6">
    <location>
        <begin position="12"/>
        <end position="33"/>
    </location>
</feature>
<name>A0A4S3PJF9_9BACI</name>
<dbReference type="PRINTS" id="PR00728">
    <property type="entry name" value="SIGNALPTASE"/>
</dbReference>
<dbReference type="InterPro" id="IPR036286">
    <property type="entry name" value="LexA/Signal_pep-like_sf"/>
</dbReference>
<evidence type="ECO:0000256" key="4">
    <source>
        <dbReference type="ARBA" id="ARBA00023136"/>
    </source>
</evidence>
<dbReference type="AlphaFoldDB" id="A0A4S3PJF9"/>
<dbReference type="CDD" id="cd06530">
    <property type="entry name" value="S26_SPase_I"/>
    <property type="match status" value="1"/>
</dbReference>
<comment type="subcellular location">
    <subcellularLocation>
        <location evidence="1">Membrane</location>
    </subcellularLocation>
</comment>
<dbReference type="InterPro" id="IPR001733">
    <property type="entry name" value="Peptidase_S26B"/>
</dbReference>
<proteinExistence type="predicted"/>
<evidence type="ECO:0000256" key="2">
    <source>
        <dbReference type="ARBA" id="ARBA00022692"/>
    </source>
</evidence>
<protein>
    <recommendedName>
        <fullName evidence="5">Signal peptidase I</fullName>
        <ecNumber evidence="5">3.4.21.89</ecNumber>
    </recommendedName>
</protein>
<gene>
    <name evidence="7" type="ORF">E1I69_22195</name>
</gene>
<keyword evidence="3 6" id="KW-1133">Transmembrane helix</keyword>
<dbReference type="EMBL" id="SLUB01000076">
    <property type="protein sequence ID" value="THE09499.1"/>
    <property type="molecule type" value="Genomic_DNA"/>
</dbReference>
<evidence type="ECO:0000256" key="3">
    <source>
        <dbReference type="ARBA" id="ARBA00022989"/>
    </source>
</evidence>
<evidence type="ECO:0000256" key="6">
    <source>
        <dbReference type="SAM" id="Phobius"/>
    </source>
</evidence>
<evidence type="ECO:0000313" key="8">
    <source>
        <dbReference type="Proteomes" id="UP000306477"/>
    </source>
</evidence>
<evidence type="ECO:0000256" key="1">
    <source>
        <dbReference type="ARBA" id="ARBA00004370"/>
    </source>
</evidence>
<dbReference type="PANTHER" id="PTHR10806">
    <property type="entry name" value="SIGNAL PEPTIDASE COMPLEX CATALYTIC SUBUNIT SEC11"/>
    <property type="match status" value="1"/>
</dbReference>